<dbReference type="AlphaFoldDB" id="A0A4V3DDW0"/>
<evidence type="ECO:0000313" key="2">
    <source>
        <dbReference type="Proteomes" id="UP000295292"/>
    </source>
</evidence>
<dbReference type="Pfam" id="PF10117">
    <property type="entry name" value="McrBC"/>
    <property type="match status" value="1"/>
</dbReference>
<comment type="caution">
    <text evidence="1">The sequence shown here is derived from an EMBL/GenBank/DDBJ whole genome shotgun (WGS) entry which is preliminary data.</text>
</comment>
<keyword evidence="2" id="KW-1185">Reference proteome</keyword>
<dbReference type="EMBL" id="SNYV01000013">
    <property type="protein sequence ID" value="TDQ78328.1"/>
    <property type="molecule type" value="Genomic_DNA"/>
</dbReference>
<dbReference type="OrthoDB" id="307209at2"/>
<dbReference type="PANTHER" id="PTHR38733:SF1">
    <property type="entry name" value="TYPE IV METHYL-DIRECTED RESTRICTION ENZYME ECOKMCRBC"/>
    <property type="match status" value="1"/>
</dbReference>
<dbReference type="InterPro" id="IPR019292">
    <property type="entry name" value="McrC"/>
</dbReference>
<organism evidence="1 2">
    <name type="scientific">Sphingobacterium yanglingense</name>
    <dbReference type="NCBI Taxonomy" id="1437280"/>
    <lineage>
        <taxon>Bacteria</taxon>
        <taxon>Pseudomonadati</taxon>
        <taxon>Bacteroidota</taxon>
        <taxon>Sphingobacteriia</taxon>
        <taxon>Sphingobacteriales</taxon>
        <taxon>Sphingobacteriaceae</taxon>
        <taxon>Sphingobacterium</taxon>
    </lineage>
</organism>
<gene>
    <name evidence="1" type="ORF">CLV99_2311</name>
</gene>
<evidence type="ECO:0000313" key="1">
    <source>
        <dbReference type="EMBL" id="TDQ78328.1"/>
    </source>
</evidence>
<dbReference type="PANTHER" id="PTHR38733">
    <property type="entry name" value="PROTEIN MCRC"/>
    <property type="match status" value="1"/>
</dbReference>
<sequence>MAQVIQVYEFDSLFLGKIYTCPDGTSVRFEKRHFDALLKYNELHGSKYFNPIYEGVKFKSYVGIVQIDDLTIEILPKIQRVGKAVDWRGVLIDMLRQTEQLRVDKISNAFVDHQNIHLLDIYFDWFLSEIESLLQRGLIKSYYTESKNTLALKGKLDFGKHIQHNFIHQERFFTTHQVYGTDHLFHQVMKVALDIVAKMSRGTYRFGRCKTVQLHFPEVTDTLISPKTFEQLSFSRKSEPYRTALELARLIILDYAPNVKSGTENMLALLFNMNDLWEKFILVQLQLASKDWKVKGQESKRFWKTKSIRPDIVLEHIDSKKVFVIDTKWKHYSYDSISSHDLRQIFVYADYWSAAGGMLLYPHHVGDDLPALSDTYHGKGYTAKIGLLSILSDTLTLRKDIGEQILLKLEN</sequence>
<dbReference type="RefSeq" id="WP_133584560.1">
    <property type="nucleotide sequence ID" value="NZ_SNYV01000013.1"/>
</dbReference>
<reference evidence="1 2" key="1">
    <citation type="submission" date="2019-03" db="EMBL/GenBank/DDBJ databases">
        <title>Genomic Encyclopedia of Archaeal and Bacterial Type Strains, Phase II (KMG-II): from individual species to whole genera.</title>
        <authorList>
            <person name="Goeker M."/>
        </authorList>
    </citation>
    <scope>NUCLEOTIDE SEQUENCE [LARGE SCALE GENOMIC DNA]</scope>
    <source>
        <strain evidence="1 2">DSM 28353</strain>
    </source>
</reference>
<name>A0A4V3DDW0_9SPHI</name>
<proteinExistence type="predicted"/>
<accession>A0A4V3DDW0</accession>
<dbReference type="Proteomes" id="UP000295292">
    <property type="component" value="Unassembled WGS sequence"/>
</dbReference>
<protein>
    <submittedName>
        <fullName evidence="1">5-methylcytosine-specific restriction enzyme subunit McrC</fullName>
    </submittedName>
</protein>